<protein>
    <submittedName>
        <fullName evidence="2">Uncharacterized protein</fullName>
    </submittedName>
</protein>
<feature type="region of interest" description="Disordered" evidence="1">
    <location>
        <begin position="1"/>
        <end position="25"/>
    </location>
</feature>
<reference evidence="2" key="1">
    <citation type="submission" date="2014-11" db="EMBL/GenBank/DDBJ databases">
        <authorList>
            <person name="Amaro Gonzalez C."/>
        </authorList>
    </citation>
    <scope>NUCLEOTIDE SEQUENCE</scope>
</reference>
<evidence type="ECO:0000256" key="1">
    <source>
        <dbReference type="SAM" id="MobiDB-lite"/>
    </source>
</evidence>
<accession>A0A0E9TI99</accession>
<name>A0A0E9TI99_ANGAN</name>
<proteinExistence type="predicted"/>
<evidence type="ECO:0000313" key="2">
    <source>
        <dbReference type="EMBL" id="JAH53394.1"/>
    </source>
</evidence>
<dbReference type="EMBL" id="GBXM01055183">
    <property type="protein sequence ID" value="JAH53394.1"/>
    <property type="molecule type" value="Transcribed_RNA"/>
</dbReference>
<organism evidence="2">
    <name type="scientific">Anguilla anguilla</name>
    <name type="common">European freshwater eel</name>
    <name type="synonym">Muraena anguilla</name>
    <dbReference type="NCBI Taxonomy" id="7936"/>
    <lineage>
        <taxon>Eukaryota</taxon>
        <taxon>Metazoa</taxon>
        <taxon>Chordata</taxon>
        <taxon>Craniata</taxon>
        <taxon>Vertebrata</taxon>
        <taxon>Euteleostomi</taxon>
        <taxon>Actinopterygii</taxon>
        <taxon>Neopterygii</taxon>
        <taxon>Teleostei</taxon>
        <taxon>Anguilliformes</taxon>
        <taxon>Anguillidae</taxon>
        <taxon>Anguilla</taxon>
    </lineage>
</organism>
<dbReference type="AlphaFoldDB" id="A0A0E9TI99"/>
<feature type="compositionally biased region" description="Polar residues" evidence="1">
    <location>
        <begin position="1"/>
        <end position="11"/>
    </location>
</feature>
<reference evidence="2" key="2">
    <citation type="journal article" date="2015" name="Fish Shellfish Immunol.">
        <title>Early steps in the European eel (Anguilla anguilla)-Vibrio vulnificus interaction in the gills: Role of the RtxA13 toxin.</title>
        <authorList>
            <person name="Callol A."/>
            <person name="Pajuelo D."/>
            <person name="Ebbesson L."/>
            <person name="Teles M."/>
            <person name="MacKenzie S."/>
            <person name="Amaro C."/>
        </authorList>
    </citation>
    <scope>NUCLEOTIDE SEQUENCE</scope>
</reference>
<sequence>MSQQLTPQNWTAPDLTRPRQMTVAK</sequence>